<dbReference type="PANTHER" id="PTHR30483">
    <property type="entry name" value="LEUCINE-SPECIFIC-BINDING PROTEIN"/>
    <property type="match status" value="1"/>
</dbReference>
<dbReference type="InterPro" id="IPR028081">
    <property type="entry name" value="Leu-bd"/>
</dbReference>
<comment type="similarity">
    <text evidence="1">Belongs to the leucine-binding protein family.</text>
</comment>
<dbReference type="InterPro" id="IPR028082">
    <property type="entry name" value="Peripla_BP_I"/>
</dbReference>
<dbReference type="Pfam" id="PF13458">
    <property type="entry name" value="Peripla_BP_6"/>
    <property type="match status" value="1"/>
</dbReference>
<proteinExistence type="inferred from homology"/>
<keyword evidence="2" id="KW-0732">Signal</keyword>
<evidence type="ECO:0000256" key="1">
    <source>
        <dbReference type="ARBA" id="ARBA00010062"/>
    </source>
</evidence>
<dbReference type="InterPro" id="IPR051010">
    <property type="entry name" value="BCAA_transport"/>
</dbReference>
<evidence type="ECO:0000259" key="3">
    <source>
        <dbReference type="Pfam" id="PF13458"/>
    </source>
</evidence>
<organism evidence="4">
    <name type="scientific">Verrucosispora sp. MS100047</name>
    <dbReference type="NCBI Taxonomy" id="1410949"/>
    <lineage>
        <taxon>Bacteria</taxon>
        <taxon>Bacillati</taxon>
        <taxon>Actinomycetota</taxon>
        <taxon>Actinomycetes</taxon>
        <taxon>Micromonosporales</taxon>
        <taxon>Micromonosporaceae</taxon>
        <taxon>Micromonospora</taxon>
    </lineage>
</organism>
<reference evidence="4" key="1">
    <citation type="journal article" date="2016" name="Appl. Microbiol. Biotechnol.">
        <title>Anti-MRSA and anti-TB metabolites from marine-derived Verrucosispora sp. MS100047.</title>
        <authorList>
            <person name="Huang P."/>
            <person name="Xie F."/>
            <person name="Ren B."/>
            <person name="Wang Q."/>
            <person name="Wang J."/>
            <person name="Wang Q."/>
            <person name="Abdel-Mageed W.M."/>
            <person name="Liu M."/>
            <person name="Han J."/>
            <person name="Oyeleye A."/>
            <person name="Shen J."/>
            <person name="Song F."/>
            <person name="Dai H."/>
            <person name="Liu X."/>
            <person name="Zhang L."/>
        </authorList>
    </citation>
    <scope>NUCLEOTIDE SEQUENCE</scope>
    <source>
        <strain evidence="4">MS100047</strain>
    </source>
</reference>
<dbReference type="AlphaFoldDB" id="A0A097CRR9"/>
<dbReference type="PANTHER" id="PTHR30483:SF6">
    <property type="entry name" value="PERIPLASMIC BINDING PROTEIN OF ABC TRANSPORTER FOR NATURAL AMINO ACIDS"/>
    <property type="match status" value="1"/>
</dbReference>
<gene>
    <name evidence="4" type="ORF">VASRM7_134</name>
</gene>
<evidence type="ECO:0000313" key="4">
    <source>
        <dbReference type="EMBL" id="AIS85372.1"/>
    </source>
</evidence>
<dbReference type="SUPFAM" id="SSF53822">
    <property type="entry name" value="Periplasmic binding protein-like I"/>
    <property type="match status" value="1"/>
</dbReference>
<dbReference type="EMBL" id="KF826639">
    <property type="protein sequence ID" value="AIS85372.1"/>
    <property type="molecule type" value="Genomic_DNA"/>
</dbReference>
<name>A0A097CRR9_9ACTN</name>
<feature type="domain" description="Leucine-binding protein" evidence="3">
    <location>
        <begin position="26"/>
        <end position="367"/>
    </location>
</feature>
<sequence>MTTPQSRAAALIAATNDATVGAGEALTIGLLTPVTGPGDATAGELIVRAACLGAEYLNERGGVRGGLPVRLVLQNDQPLEEGEIMQRSAVGGLAKLALVDQVHAVIGQWHLRTAPGVSAAAELFGVPLFVENGHSTLTQQRRRTLFRTYFTIADRAPMIADLLVEQGVRKAGILAADTVFGLMNADTIADELTARGVEVLRFDFPQDTTDDVRDQLRAVKDFAPDVLINGGVVRTNYMIIQQAAEVGLLPGPMLVVLFPFPMRSQDYWRLAGEVGNHVIWPALLYRPSWPGLTEIGRWFTERYAERFGSFPPDNALNAFTDVTILGQAADAASELSREALIEALETHEFDTWRGPVRFQRDDQHWHHSPPPIVLMQYQQVGQTFDEATIVYPPEARTGTLTRPDHDAQVVR</sequence>
<protein>
    <submittedName>
        <fullName evidence="4">ABC-type branched-chain amino acid transport systems periplasmic component-like protein</fullName>
    </submittedName>
</protein>
<accession>A0A097CRR9</accession>
<evidence type="ECO:0000256" key="2">
    <source>
        <dbReference type="ARBA" id="ARBA00022729"/>
    </source>
</evidence>
<dbReference type="Gene3D" id="3.40.50.2300">
    <property type="match status" value="2"/>
</dbReference>